<evidence type="ECO:0000256" key="4">
    <source>
        <dbReference type="ARBA" id="ARBA00022741"/>
    </source>
</evidence>
<keyword evidence="2" id="KW-1277">Toxin-antitoxin system</keyword>
<protein>
    <recommendedName>
        <fullName evidence="8">DUF86 domain-containing protein</fullName>
    </recommendedName>
</protein>
<dbReference type="Pfam" id="PF01934">
    <property type="entry name" value="HepT-like"/>
    <property type="match status" value="1"/>
</dbReference>
<evidence type="ECO:0000256" key="3">
    <source>
        <dbReference type="ARBA" id="ARBA00022722"/>
    </source>
</evidence>
<evidence type="ECO:0000313" key="7">
    <source>
        <dbReference type="Proteomes" id="UP000177555"/>
    </source>
</evidence>
<keyword evidence="3" id="KW-0540">Nuclease</keyword>
<gene>
    <name evidence="6" type="ORF">A2867_02770</name>
</gene>
<sequence length="114" mass="13322">MKQEPAIFLQHILESIELIEKRMQNVNHGKFIGNIDLQDMIIRRLEIIGEAVRNLPGDFRKKHSAIDWQNPADMRSSLIHGYFEVDSDIVWDTVTKDLPPFKQKIKKLLEEIEG</sequence>
<reference evidence="6 7" key="1">
    <citation type="journal article" date="2016" name="Nat. Commun.">
        <title>Thousands of microbial genomes shed light on interconnected biogeochemical processes in an aquifer system.</title>
        <authorList>
            <person name="Anantharaman K."/>
            <person name="Brown C.T."/>
            <person name="Hug L.A."/>
            <person name="Sharon I."/>
            <person name="Castelle C.J."/>
            <person name="Probst A.J."/>
            <person name="Thomas B.C."/>
            <person name="Singh A."/>
            <person name="Wilkins M.J."/>
            <person name="Karaoz U."/>
            <person name="Brodie E.L."/>
            <person name="Williams K.H."/>
            <person name="Hubbard S.S."/>
            <person name="Banfield J.F."/>
        </authorList>
    </citation>
    <scope>NUCLEOTIDE SEQUENCE [LARGE SCALE GENOMIC DNA]</scope>
</reference>
<comment type="caution">
    <text evidence="6">The sequence shown here is derived from an EMBL/GenBank/DDBJ whole genome shotgun (WGS) entry which is preliminary data.</text>
</comment>
<dbReference type="InterPro" id="IPR051813">
    <property type="entry name" value="HepT_RNase_toxin"/>
</dbReference>
<evidence type="ECO:0000313" key="6">
    <source>
        <dbReference type="EMBL" id="OGE29197.1"/>
    </source>
</evidence>
<accession>A0A1F5JKM9</accession>
<dbReference type="GO" id="GO:0000166">
    <property type="term" value="F:nucleotide binding"/>
    <property type="evidence" value="ECO:0007669"/>
    <property type="project" value="UniProtKB-KW"/>
</dbReference>
<dbReference type="Proteomes" id="UP000177555">
    <property type="component" value="Unassembled WGS sequence"/>
</dbReference>
<dbReference type="AlphaFoldDB" id="A0A1F5JKM9"/>
<dbReference type="GO" id="GO:0016787">
    <property type="term" value="F:hydrolase activity"/>
    <property type="evidence" value="ECO:0007669"/>
    <property type="project" value="UniProtKB-KW"/>
</dbReference>
<dbReference type="InterPro" id="IPR008201">
    <property type="entry name" value="HepT-like"/>
</dbReference>
<dbReference type="PANTHER" id="PTHR34139">
    <property type="entry name" value="UPF0331 PROTEIN MJ0127"/>
    <property type="match status" value="1"/>
</dbReference>
<proteinExistence type="predicted"/>
<dbReference type="GO" id="GO:0110001">
    <property type="term" value="C:toxin-antitoxin complex"/>
    <property type="evidence" value="ECO:0007669"/>
    <property type="project" value="InterPro"/>
</dbReference>
<dbReference type="GO" id="GO:0004540">
    <property type="term" value="F:RNA nuclease activity"/>
    <property type="evidence" value="ECO:0007669"/>
    <property type="project" value="InterPro"/>
</dbReference>
<keyword evidence="4" id="KW-0547">Nucleotide-binding</keyword>
<name>A0A1F5JKM9_9BACT</name>
<evidence type="ECO:0000256" key="1">
    <source>
        <dbReference type="ARBA" id="ARBA00022553"/>
    </source>
</evidence>
<dbReference type="EMBL" id="MFCP01000009">
    <property type="protein sequence ID" value="OGE29197.1"/>
    <property type="molecule type" value="Genomic_DNA"/>
</dbReference>
<keyword evidence="1" id="KW-0597">Phosphoprotein</keyword>
<dbReference type="PANTHER" id="PTHR34139:SF1">
    <property type="entry name" value="RNASE MJ1380-RELATED"/>
    <property type="match status" value="1"/>
</dbReference>
<evidence type="ECO:0000256" key="2">
    <source>
        <dbReference type="ARBA" id="ARBA00022649"/>
    </source>
</evidence>
<evidence type="ECO:0008006" key="8">
    <source>
        <dbReference type="Google" id="ProtNLM"/>
    </source>
</evidence>
<organism evidence="6 7">
    <name type="scientific">Candidatus Daviesbacteria bacterium RIFCSPHIGHO2_01_FULL_40_11</name>
    <dbReference type="NCBI Taxonomy" id="1797762"/>
    <lineage>
        <taxon>Bacteria</taxon>
        <taxon>Candidatus Daviesiibacteriota</taxon>
    </lineage>
</organism>
<keyword evidence="5" id="KW-0378">Hydrolase</keyword>
<evidence type="ECO:0000256" key="5">
    <source>
        <dbReference type="ARBA" id="ARBA00022801"/>
    </source>
</evidence>